<evidence type="ECO:0000259" key="2">
    <source>
        <dbReference type="Pfam" id="PF22675"/>
    </source>
</evidence>
<organism evidence="3 4">
    <name type="scientific">Rehmannia glutinosa</name>
    <name type="common">Chinese foxglove</name>
    <dbReference type="NCBI Taxonomy" id="99300"/>
    <lineage>
        <taxon>Eukaryota</taxon>
        <taxon>Viridiplantae</taxon>
        <taxon>Streptophyta</taxon>
        <taxon>Embryophyta</taxon>
        <taxon>Tracheophyta</taxon>
        <taxon>Spermatophyta</taxon>
        <taxon>Magnoliopsida</taxon>
        <taxon>eudicotyledons</taxon>
        <taxon>Gunneridae</taxon>
        <taxon>Pentapetalae</taxon>
        <taxon>asterids</taxon>
        <taxon>lamiids</taxon>
        <taxon>Lamiales</taxon>
        <taxon>Orobanchaceae</taxon>
        <taxon>Rehmannieae</taxon>
        <taxon>Rehmannia</taxon>
    </lineage>
</organism>
<dbReference type="PANTHER" id="PTHR11208:SF109">
    <property type="entry name" value="OS01G0886300 PROTEIN"/>
    <property type="match status" value="1"/>
</dbReference>
<gene>
    <name evidence="3" type="ORF">DH2020_020147</name>
</gene>
<reference evidence="3 4" key="1">
    <citation type="journal article" date="2021" name="Comput. Struct. Biotechnol. J.">
        <title>De novo genome assembly of the potent medicinal plant Rehmannia glutinosa using nanopore technology.</title>
        <authorList>
            <person name="Ma L."/>
            <person name="Dong C."/>
            <person name="Song C."/>
            <person name="Wang X."/>
            <person name="Zheng X."/>
            <person name="Niu Y."/>
            <person name="Chen S."/>
            <person name="Feng W."/>
        </authorList>
    </citation>
    <scope>NUCLEOTIDE SEQUENCE [LARGE SCALE GENOMIC DNA]</scope>
    <source>
        <strain evidence="3">DH-2019</strain>
    </source>
</reference>
<dbReference type="InterPro" id="IPR036612">
    <property type="entry name" value="KH_dom_type_1_sf"/>
</dbReference>
<dbReference type="InterPro" id="IPR045071">
    <property type="entry name" value="BBP-like"/>
</dbReference>
<dbReference type="PANTHER" id="PTHR11208">
    <property type="entry name" value="RNA-BINDING PROTEIN RELATED"/>
    <property type="match status" value="1"/>
</dbReference>
<evidence type="ECO:0000256" key="1">
    <source>
        <dbReference type="ARBA" id="ARBA00022884"/>
    </source>
</evidence>
<feature type="domain" description="KHDC4/BBP-like KH-domain type I" evidence="2">
    <location>
        <begin position="108"/>
        <end position="178"/>
    </location>
</feature>
<dbReference type="InterPro" id="IPR055256">
    <property type="entry name" value="KH_1_KHDC4/BBP-like"/>
</dbReference>
<dbReference type="EMBL" id="JABTTQ020000011">
    <property type="protein sequence ID" value="KAK6146278.1"/>
    <property type="molecule type" value="Genomic_DNA"/>
</dbReference>
<dbReference type="Gene3D" id="3.30.1370.10">
    <property type="entry name" value="K Homology domain, type 1"/>
    <property type="match status" value="1"/>
</dbReference>
<dbReference type="SUPFAM" id="SSF54791">
    <property type="entry name" value="Eukaryotic type KH-domain (KH-domain type I)"/>
    <property type="match status" value="1"/>
</dbReference>
<keyword evidence="1" id="KW-0694">RNA-binding</keyword>
<evidence type="ECO:0000313" key="4">
    <source>
        <dbReference type="Proteomes" id="UP001318860"/>
    </source>
</evidence>
<name>A0ABR0WFI1_REHGL</name>
<dbReference type="Pfam" id="PF22675">
    <property type="entry name" value="KH-I_KHDC4-BBP"/>
    <property type="match status" value="1"/>
</dbReference>
<keyword evidence="4" id="KW-1185">Reference proteome</keyword>
<sequence length="211" mass="24205">MESRIPPGSYFQYAPTGVHGSLQRSTSLIYPERYLEDLLAERQKLAAFLQILPVYSREIMRESGLLSNHVADLEILGNNHLFRSLGQHPNGGHMNMAAWNTMQTEEDNLRQKIILGPHGNSLKRVESMTECRIYIRGQGFVKDTLKEEKLKDKPGYEHLNEPLHIFVEAEFPEDIMDAHLDHVIAVLENLLKPVDESMDVYKKQQLRELAA</sequence>
<comment type="caution">
    <text evidence="3">The sequence shown here is derived from an EMBL/GenBank/DDBJ whole genome shotgun (WGS) entry which is preliminary data.</text>
</comment>
<accession>A0ABR0WFI1</accession>
<proteinExistence type="predicted"/>
<dbReference type="Proteomes" id="UP001318860">
    <property type="component" value="Unassembled WGS sequence"/>
</dbReference>
<evidence type="ECO:0000313" key="3">
    <source>
        <dbReference type="EMBL" id="KAK6146278.1"/>
    </source>
</evidence>
<protein>
    <recommendedName>
        <fullName evidence="2">KHDC4/BBP-like KH-domain type I domain-containing protein</fullName>
    </recommendedName>
</protein>